<dbReference type="PANTHER" id="PTHR46579">
    <property type="entry name" value="F5/8 TYPE C DOMAIN-CONTAINING PROTEIN-RELATED"/>
    <property type="match status" value="1"/>
</dbReference>
<feature type="region of interest" description="Disordered" evidence="1">
    <location>
        <begin position="1"/>
        <end position="55"/>
    </location>
</feature>
<keyword evidence="3" id="KW-1185">Reference proteome</keyword>
<gene>
    <name evidence="2" type="ORF">BJ508DRAFT_328460</name>
</gene>
<feature type="region of interest" description="Disordered" evidence="1">
    <location>
        <begin position="315"/>
        <end position="348"/>
    </location>
</feature>
<organism evidence="2 3">
    <name type="scientific">Ascobolus immersus RN42</name>
    <dbReference type="NCBI Taxonomy" id="1160509"/>
    <lineage>
        <taxon>Eukaryota</taxon>
        <taxon>Fungi</taxon>
        <taxon>Dikarya</taxon>
        <taxon>Ascomycota</taxon>
        <taxon>Pezizomycotina</taxon>
        <taxon>Pezizomycetes</taxon>
        <taxon>Pezizales</taxon>
        <taxon>Ascobolaceae</taxon>
        <taxon>Ascobolus</taxon>
    </lineage>
</organism>
<feature type="compositionally biased region" description="Acidic residues" evidence="1">
    <location>
        <begin position="13"/>
        <end position="23"/>
    </location>
</feature>
<dbReference type="Proteomes" id="UP000275078">
    <property type="component" value="Unassembled WGS sequence"/>
</dbReference>
<proteinExistence type="predicted"/>
<protein>
    <submittedName>
        <fullName evidence="2">Uncharacterized protein</fullName>
    </submittedName>
</protein>
<accession>A0A3N4I1R7</accession>
<feature type="compositionally biased region" description="Acidic residues" evidence="1">
    <location>
        <begin position="590"/>
        <end position="603"/>
    </location>
</feature>
<evidence type="ECO:0000313" key="3">
    <source>
        <dbReference type="Proteomes" id="UP000275078"/>
    </source>
</evidence>
<dbReference type="PANTHER" id="PTHR46579:SF1">
    <property type="entry name" value="F5_8 TYPE C DOMAIN-CONTAINING PROTEIN"/>
    <property type="match status" value="1"/>
</dbReference>
<sequence length="632" mass="72504">MSSTNKKRRATVEDESIEDELDQEVQWRAQSSGSDEDDELDPAQTRQTQKNKDKIKRKIRKLAKFETTGEKWSIPANTFWTIGHDMNKTRKMGGIPTAFGYNIRSITEHCHHFKAEEWKTWFTRYFPIYFRGPGRLDPLHYVRCMDFVRMLELCGKHYLSEEEIQEIEACLHRYLKYLEVHIYQRKYERLVLYKPTIHQLGHIPGCIRDLGPMYVFACWVIERVNGLIARGAKSRSDTNRNIALNILQREQFNHLKYTFSEESFKDHAEMPGNNAVADEPEQAEIYGFRSADERACAFASFKMYLDIMKDKRAEDGPIDEREHPDMRARKKAERQQSVLDSRDKSMLRNRGRQLQMTRALAAVQSGTVCKPIGNGKEQMISPSTREMLIKDIAGVWTNVGNYPGGWAKLRTTVYKGCTIISKGEFSASEMSISGSIVQKSGTTRNGSLVEVRDVDIPLPTRTDEDSDPDTEPPATIATVLYFFTINRCKLSKKEIKFRANNPLVIPEPQAPIDDKTIYALVHYYQVKYDKSFTIIGDKPEKGKYGVVAATDIKSLLGFVVDRGQKVVVDKFGPVYKDGCFDPTLYFDGDDGLDISESESEDEEDKRRRERDLNFAQDPNYDPAAGIPDDLFT</sequence>
<feature type="compositionally biased region" description="Basic and acidic residues" evidence="1">
    <location>
        <begin position="315"/>
        <end position="327"/>
    </location>
</feature>
<evidence type="ECO:0000256" key="1">
    <source>
        <dbReference type="SAM" id="MobiDB-lite"/>
    </source>
</evidence>
<dbReference type="OrthoDB" id="2404451at2759"/>
<dbReference type="AlphaFoldDB" id="A0A3N4I1R7"/>
<dbReference type="EMBL" id="ML119700">
    <property type="protein sequence ID" value="RPA79387.1"/>
    <property type="molecule type" value="Genomic_DNA"/>
</dbReference>
<evidence type="ECO:0000313" key="2">
    <source>
        <dbReference type="EMBL" id="RPA79387.1"/>
    </source>
</evidence>
<feature type="region of interest" description="Disordered" evidence="1">
    <location>
        <begin position="590"/>
        <end position="632"/>
    </location>
</feature>
<dbReference type="STRING" id="1160509.A0A3N4I1R7"/>
<name>A0A3N4I1R7_ASCIM</name>
<reference evidence="2 3" key="1">
    <citation type="journal article" date="2018" name="Nat. Ecol. Evol.">
        <title>Pezizomycetes genomes reveal the molecular basis of ectomycorrhizal truffle lifestyle.</title>
        <authorList>
            <person name="Murat C."/>
            <person name="Payen T."/>
            <person name="Noel B."/>
            <person name="Kuo A."/>
            <person name="Morin E."/>
            <person name="Chen J."/>
            <person name="Kohler A."/>
            <person name="Krizsan K."/>
            <person name="Balestrini R."/>
            <person name="Da Silva C."/>
            <person name="Montanini B."/>
            <person name="Hainaut M."/>
            <person name="Levati E."/>
            <person name="Barry K.W."/>
            <person name="Belfiori B."/>
            <person name="Cichocki N."/>
            <person name="Clum A."/>
            <person name="Dockter R.B."/>
            <person name="Fauchery L."/>
            <person name="Guy J."/>
            <person name="Iotti M."/>
            <person name="Le Tacon F."/>
            <person name="Lindquist E.A."/>
            <person name="Lipzen A."/>
            <person name="Malagnac F."/>
            <person name="Mello A."/>
            <person name="Molinier V."/>
            <person name="Miyauchi S."/>
            <person name="Poulain J."/>
            <person name="Riccioni C."/>
            <person name="Rubini A."/>
            <person name="Sitrit Y."/>
            <person name="Splivallo R."/>
            <person name="Traeger S."/>
            <person name="Wang M."/>
            <person name="Zifcakova L."/>
            <person name="Wipf D."/>
            <person name="Zambonelli A."/>
            <person name="Paolocci F."/>
            <person name="Nowrousian M."/>
            <person name="Ottonello S."/>
            <person name="Baldrian P."/>
            <person name="Spatafora J.W."/>
            <person name="Henrissat B."/>
            <person name="Nagy L.G."/>
            <person name="Aury J.M."/>
            <person name="Wincker P."/>
            <person name="Grigoriev I.V."/>
            <person name="Bonfante P."/>
            <person name="Martin F.M."/>
        </authorList>
    </citation>
    <scope>NUCLEOTIDE SEQUENCE [LARGE SCALE GENOMIC DNA]</scope>
    <source>
        <strain evidence="2 3">RN42</strain>
    </source>
</reference>